<sequence>MLDTKDYYVKFKINAIILNIIKAGLTGLKEGQQHPYLQILTNNGIVTQLFGTIDFDNILKQTALFLSYLYKATPIPTEYRRKIIKILKSLNIEYYDSLAMLAECPENHDTILEDNFYEWVFQYEYFPLPYLHITLLILKLGSGTNKNKVANSVIDKVKKYSDDKYMDQSSYWCNRSQSKRFDLISTIWAKKVNFFPSFANQFRFKPRQYTYFMIWMKTYVYEQKEDDEEEEDDYEEEEEDDYEEEEDDDDDEDEDDDDDEEDDDDDEDEDDDDEEDDDDDEEEDDCYQCPLEEQKNY</sequence>
<dbReference type="PANTHER" id="PTHR48209">
    <property type="entry name" value="AGL056WP"/>
    <property type="match status" value="1"/>
</dbReference>
<dbReference type="EMBL" id="SNRW01006515">
    <property type="protein sequence ID" value="KAA6382918.1"/>
    <property type="molecule type" value="Genomic_DNA"/>
</dbReference>
<proteinExistence type="predicted"/>
<evidence type="ECO:0000313" key="2">
    <source>
        <dbReference type="EMBL" id="KAA6382918.1"/>
    </source>
</evidence>
<feature type="region of interest" description="Disordered" evidence="1">
    <location>
        <begin position="224"/>
        <end position="297"/>
    </location>
</feature>
<accession>A0A5J4VJZ2</accession>
<feature type="compositionally biased region" description="Acidic residues" evidence="1">
    <location>
        <begin position="224"/>
        <end position="286"/>
    </location>
</feature>
<gene>
    <name evidence="2" type="ORF">EZS28_021554</name>
</gene>
<dbReference type="Proteomes" id="UP000324800">
    <property type="component" value="Unassembled WGS sequence"/>
</dbReference>
<comment type="caution">
    <text evidence="2">The sequence shown here is derived from an EMBL/GenBank/DDBJ whole genome shotgun (WGS) entry which is preliminary data.</text>
</comment>
<organism evidence="2 3">
    <name type="scientific">Streblomastix strix</name>
    <dbReference type="NCBI Taxonomy" id="222440"/>
    <lineage>
        <taxon>Eukaryota</taxon>
        <taxon>Metamonada</taxon>
        <taxon>Preaxostyla</taxon>
        <taxon>Oxymonadida</taxon>
        <taxon>Streblomastigidae</taxon>
        <taxon>Streblomastix</taxon>
    </lineage>
</organism>
<dbReference type="PANTHER" id="PTHR48209:SF2">
    <property type="entry name" value="FI24008P1"/>
    <property type="match status" value="1"/>
</dbReference>
<protein>
    <submittedName>
        <fullName evidence="2">Uncharacterized protein</fullName>
    </submittedName>
</protein>
<evidence type="ECO:0000313" key="3">
    <source>
        <dbReference type="Proteomes" id="UP000324800"/>
    </source>
</evidence>
<name>A0A5J4VJZ2_9EUKA</name>
<dbReference type="AlphaFoldDB" id="A0A5J4VJZ2"/>
<evidence type="ECO:0000256" key="1">
    <source>
        <dbReference type="SAM" id="MobiDB-lite"/>
    </source>
</evidence>
<reference evidence="2 3" key="1">
    <citation type="submission" date="2019-03" db="EMBL/GenBank/DDBJ databases">
        <title>Single cell metagenomics reveals metabolic interactions within the superorganism composed of flagellate Streblomastix strix and complex community of Bacteroidetes bacteria on its surface.</title>
        <authorList>
            <person name="Treitli S.C."/>
            <person name="Kolisko M."/>
            <person name="Husnik F."/>
            <person name="Keeling P."/>
            <person name="Hampl V."/>
        </authorList>
    </citation>
    <scope>NUCLEOTIDE SEQUENCE [LARGE SCALE GENOMIC DNA]</scope>
    <source>
        <strain evidence="2">ST1C</strain>
    </source>
</reference>